<keyword evidence="8" id="KW-0067">ATP-binding</keyword>
<evidence type="ECO:0000256" key="3">
    <source>
        <dbReference type="ARBA" id="ARBA00012211"/>
    </source>
</evidence>
<gene>
    <name evidence="18" type="ORF">A2368_02055</name>
</gene>
<dbReference type="EC" id="6.3.2.8" evidence="3 14"/>
<comment type="caution">
    <text evidence="18">The sequence shown here is derived from an EMBL/GenBank/DDBJ whole genome shotgun (WGS) entry which is preliminary data.</text>
</comment>
<dbReference type="UniPathway" id="UPA00219"/>
<evidence type="ECO:0000256" key="4">
    <source>
        <dbReference type="ARBA" id="ARBA00022490"/>
    </source>
</evidence>
<dbReference type="PANTHER" id="PTHR43445">
    <property type="entry name" value="UDP-N-ACETYLMURAMATE--L-ALANINE LIGASE-RELATED"/>
    <property type="match status" value="1"/>
</dbReference>
<feature type="domain" description="Mur ligase C-terminal" evidence="16">
    <location>
        <begin position="336"/>
        <end position="464"/>
    </location>
</feature>
<dbReference type="Pfam" id="PF02875">
    <property type="entry name" value="Mur_ligase_C"/>
    <property type="match status" value="1"/>
</dbReference>
<comment type="pathway">
    <text evidence="2">Cell wall biogenesis; peptidoglycan biosynthesis.</text>
</comment>
<dbReference type="Proteomes" id="UP000176682">
    <property type="component" value="Unassembled WGS sequence"/>
</dbReference>
<name>A0A1F5FGK8_9BACT</name>
<evidence type="ECO:0000256" key="7">
    <source>
        <dbReference type="ARBA" id="ARBA00022741"/>
    </source>
</evidence>
<evidence type="ECO:0000256" key="1">
    <source>
        <dbReference type="ARBA" id="ARBA00004496"/>
    </source>
</evidence>
<evidence type="ECO:0000259" key="17">
    <source>
        <dbReference type="Pfam" id="PF08245"/>
    </source>
</evidence>
<evidence type="ECO:0000259" key="16">
    <source>
        <dbReference type="Pfam" id="PF02875"/>
    </source>
</evidence>
<comment type="subcellular location">
    <subcellularLocation>
        <location evidence="1">Cytoplasm</location>
    </subcellularLocation>
</comment>
<dbReference type="InterPro" id="IPR013221">
    <property type="entry name" value="Mur_ligase_cen"/>
</dbReference>
<dbReference type="Gene3D" id="3.40.50.720">
    <property type="entry name" value="NAD(P)-binding Rossmann-like Domain"/>
    <property type="match status" value="1"/>
</dbReference>
<evidence type="ECO:0000256" key="14">
    <source>
        <dbReference type="NCBIfam" id="TIGR01082"/>
    </source>
</evidence>
<feature type="domain" description="Mur ligase central" evidence="17">
    <location>
        <begin position="122"/>
        <end position="313"/>
    </location>
</feature>
<evidence type="ECO:0000256" key="6">
    <source>
        <dbReference type="ARBA" id="ARBA00022618"/>
    </source>
</evidence>
<feature type="domain" description="Mur ligase N-terminal catalytic" evidence="15">
    <location>
        <begin position="15"/>
        <end position="103"/>
    </location>
</feature>
<dbReference type="PANTHER" id="PTHR43445:SF3">
    <property type="entry name" value="UDP-N-ACETYLMURAMATE--L-ALANINE LIGASE"/>
    <property type="match status" value="1"/>
</dbReference>
<dbReference type="GO" id="GO:0008763">
    <property type="term" value="F:UDP-N-acetylmuramate-L-alanine ligase activity"/>
    <property type="evidence" value="ECO:0007669"/>
    <property type="project" value="UniProtKB-UniRule"/>
</dbReference>
<evidence type="ECO:0000256" key="9">
    <source>
        <dbReference type="ARBA" id="ARBA00022960"/>
    </source>
</evidence>
<evidence type="ECO:0000256" key="5">
    <source>
        <dbReference type="ARBA" id="ARBA00022598"/>
    </source>
</evidence>
<evidence type="ECO:0000256" key="13">
    <source>
        <dbReference type="ARBA" id="ARBA00047833"/>
    </source>
</evidence>
<dbReference type="SUPFAM" id="SSF51984">
    <property type="entry name" value="MurCD N-terminal domain"/>
    <property type="match status" value="1"/>
</dbReference>
<keyword evidence="6" id="KW-0132">Cell division</keyword>
<keyword evidence="5 18" id="KW-0436">Ligase</keyword>
<dbReference type="SUPFAM" id="SSF53244">
    <property type="entry name" value="MurD-like peptide ligases, peptide-binding domain"/>
    <property type="match status" value="1"/>
</dbReference>
<dbReference type="GO" id="GO:0005737">
    <property type="term" value="C:cytoplasm"/>
    <property type="evidence" value="ECO:0007669"/>
    <property type="project" value="UniProtKB-SubCell"/>
</dbReference>
<dbReference type="Pfam" id="PF08245">
    <property type="entry name" value="Mur_ligase_M"/>
    <property type="match status" value="1"/>
</dbReference>
<evidence type="ECO:0000313" key="18">
    <source>
        <dbReference type="EMBL" id="OGD78674.1"/>
    </source>
</evidence>
<dbReference type="SUPFAM" id="SSF53623">
    <property type="entry name" value="MurD-like peptide ligases, catalytic domain"/>
    <property type="match status" value="1"/>
</dbReference>
<dbReference type="InterPro" id="IPR036615">
    <property type="entry name" value="Mur_ligase_C_dom_sf"/>
</dbReference>
<evidence type="ECO:0000256" key="8">
    <source>
        <dbReference type="ARBA" id="ARBA00022840"/>
    </source>
</evidence>
<accession>A0A1F5FGK8</accession>
<dbReference type="GO" id="GO:0005524">
    <property type="term" value="F:ATP binding"/>
    <property type="evidence" value="ECO:0007669"/>
    <property type="project" value="UniProtKB-KW"/>
</dbReference>
<comment type="catalytic activity">
    <reaction evidence="13">
        <text>UDP-N-acetyl-alpha-D-muramate + L-alanine + ATP = UDP-N-acetyl-alpha-D-muramoyl-L-alanine + ADP + phosphate + H(+)</text>
        <dbReference type="Rhea" id="RHEA:23372"/>
        <dbReference type="ChEBI" id="CHEBI:15378"/>
        <dbReference type="ChEBI" id="CHEBI:30616"/>
        <dbReference type="ChEBI" id="CHEBI:43474"/>
        <dbReference type="ChEBI" id="CHEBI:57972"/>
        <dbReference type="ChEBI" id="CHEBI:70757"/>
        <dbReference type="ChEBI" id="CHEBI:83898"/>
        <dbReference type="ChEBI" id="CHEBI:456216"/>
        <dbReference type="EC" id="6.3.2.8"/>
    </reaction>
</comment>
<dbReference type="EMBL" id="MFAM01000039">
    <property type="protein sequence ID" value="OGD78674.1"/>
    <property type="molecule type" value="Genomic_DNA"/>
</dbReference>
<evidence type="ECO:0000259" key="15">
    <source>
        <dbReference type="Pfam" id="PF01225"/>
    </source>
</evidence>
<dbReference type="Gene3D" id="3.40.1190.10">
    <property type="entry name" value="Mur-like, catalytic domain"/>
    <property type="match status" value="1"/>
</dbReference>
<proteinExistence type="predicted"/>
<sequence length="481" mass="53688">MPFLLQSNHMSKKQHIHFMGIGGSGVSAVVQIAHHQGYEVSGCDLQTDTPYIEKVKKDGISVSTGHDPKHLAGIDLLAASPAAFFQKPLHPELQQALAEKKAVTWQNFLGNYLHRNKHVICIAGTHGKSTTTAIASLMFEDAGLDPSVVIGATVTRWHNNYRLGNSPYFLTESDEFFDNFLNYHPDTIILNNIEPDHPDYFKSQKQLYQSFAKHLKSLKGSKQLIFSQDSPGIKKLFDQYDLPLSTFSLIGYTLSSHPLIDTPHSLRVTKILHNPTSTQFTINSRYFKLCDEIFTLPVPGDYNVSNALGVIALGLLHGLTPAAIKSSLSQFTGIGRRLELLGTPQNIHIYDDYAHHPTAVKLTLEALKQMHPNSRIFCVIEPHSFSRTKQLLAWYKHVFDEAAEVLITPIFPARDTKTFGISPQHIADVSKHSNITAYKDFDQILNRIKSTVHPGDVVVIMGAGKSYQLSQQILKSLTHDH</sequence>
<evidence type="ECO:0000256" key="12">
    <source>
        <dbReference type="ARBA" id="ARBA00023316"/>
    </source>
</evidence>
<protein>
    <recommendedName>
        <fullName evidence="3 14">UDP-N-acetylmuramate--L-alanine ligase</fullName>
        <ecNumber evidence="3 14">6.3.2.8</ecNumber>
    </recommendedName>
</protein>
<dbReference type="GO" id="GO:0009252">
    <property type="term" value="P:peptidoglycan biosynthetic process"/>
    <property type="evidence" value="ECO:0007669"/>
    <property type="project" value="UniProtKB-UniRule"/>
</dbReference>
<evidence type="ECO:0000256" key="10">
    <source>
        <dbReference type="ARBA" id="ARBA00022984"/>
    </source>
</evidence>
<keyword evidence="10" id="KW-0573">Peptidoglycan synthesis</keyword>
<dbReference type="GO" id="GO:0008360">
    <property type="term" value="P:regulation of cell shape"/>
    <property type="evidence" value="ECO:0007669"/>
    <property type="project" value="UniProtKB-KW"/>
</dbReference>
<dbReference type="GO" id="GO:0051301">
    <property type="term" value="P:cell division"/>
    <property type="evidence" value="ECO:0007669"/>
    <property type="project" value="UniProtKB-KW"/>
</dbReference>
<dbReference type="InterPro" id="IPR050061">
    <property type="entry name" value="MurCDEF_pg_biosynth"/>
</dbReference>
<dbReference type="InterPro" id="IPR036565">
    <property type="entry name" value="Mur-like_cat_sf"/>
</dbReference>
<evidence type="ECO:0000256" key="11">
    <source>
        <dbReference type="ARBA" id="ARBA00023306"/>
    </source>
</evidence>
<keyword evidence="7" id="KW-0547">Nucleotide-binding</keyword>
<dbReference type="GO" id="GO:0071555">
    <property type="term" value="P:cell wall organization"/>
    <property type="evidence" value="ECO:0007669"/>
    <property type="project" value="UniProtKB-KW"/>
</dbReference>
<dbReference type="InterPro" id="IPR005758">
    <property type="entry name" value="UDP-N-AcMur_Ala_ligase_MurC"/>
</dbReference>
<keyword evidence="4" id="KW-0963">Cytoplasm</keyword>
<keyword evidence="11" id="KW-0131">Cell cycle</keyword>
<dbReference type="AlphaFoldDB" id="A0A1F5FGK8"/>
<organism evidence="18 19">
    <name type="scientific">Candidatus Collierbacteria bacterium RIFOXYB1_FULL_49_13</name>
    <dbReference type="NCBI Taxonomy" id="1817728"/>
    <lineage>
        <taxon>Bacteria</taxon>
        <taxon>Candidatus Collieribacteriota</taxon>
    </lineage>
</organism>
<keyword evidence="9" id="KW-0133">Cell shape</keyword>
<reference evidence="18 19" key="1">
    <citation type="journal article" date="2016" name="Nat. Commun.">
        <title>Thousands of microbial genomes shed light on interconnected biogeochemical processes in an aquifer system.</title>
        <authorList>
            <person name="Anantharaman K."/>
            <person name="Brown C.T."/>
            <person name="Hug L.A."/>
            <person name="Sharon I."/>
            <person name="Castelle C.J."/>
            <person name="Probst A.J."/>
            <person name="Thomas B.C."/>
            <person name="Singh A."/>
            <person name="Wilkins M.J."/>
            <person name="Karaoz U."/>
            <person name="Brodie E.L."/>
            <person name="Williams K.H."/>
            <person name="Hubbard S.S."/>
            <person name="Banfield J.F."/>
        </authorList>
    </citation>
    <scope>NUCLEOTIDE SEQUENCE [LARGE SCALE GENOMIC DNA]</scope>
</reference>
<dbReference type="Gene3D" id="3.90.190.20">
    <property type="entry name" value="Mur ligase, C-terminal domain"/>
    <property type="match status" value="1"/>
</dbReference>
<dbReference type="Pfam" id="PF01225">
    <property type="entry name" value="Mur_ligase"/>
    <property type="match status" value="1"/>
</dbReference>
<dbReference type="InterPro" id="IPR000713">
    <property type="entry name" value="Mur_ligase_N"/>
</dbReference>
<evidence type="ECO:0000256" key="2">
    <source>
        <dbReference type="ARBA" id="ARBA00004752"/>
    </source>
</evidence>
<dbReference type="NCBIfam" id="TIGR01082">
    <property type="entry name" value="murC"/>
    <property type="match status" value="1"/>
</dbReference>
<evidence type="ECO:0000313" key="19">
    <source>
        <dbReference type="Proteomes" id="UP000176682"/>
    </source>
</evidence>
<keyword evidence="12" id="KW-0961">Cell wall biogenesis/degradation</keyword>
<dbReference type="InterPro" id="IPR004101">
    <property type="entry name" value="Mur_ligase_C"/>
</dbReference>